<evidence type="ECO:0000256" key="3">
    <source>
        <dbReference type="ARBA" id="ARBA00023125"/>
    </source>
</evidence>
<keyword evidence="8" id="KW-1185">Reference proteome</keyword>
<evidence type="ECO:0000256" key="2">
    <source>
        <dbReference type="ARBA" id="ARBA00023015"/>
    </source>
</evidence>
<keyword evidence="3" id="KW-0238">DNA-binding</keyword>
<dbReference type="Proteomes" id="UP000820669">
    <property type="component" value="Unassembled WGS sequence"/>
</dbReference>
<dbReference type="InterPro" id="IPR046335">
    <property type="entry name" value="LacI/GalR-like_sensor"/>
</dbReference>
<dbReference type="PROSITE" id="PS00356">
    <property type="entry name" value="HTH_LACI_1"/>
    <property type="match status" value="1"/>
</dbReference>
<dbReference type="CDD" id="cd06267">
    <property type="entry name" value="PBP1_LacI_sugar_binding-like"/>
    <property type="match status" value="1"/>
</dbReference>
<gene>
    <name evidence="7" type="ORF">HF526_02015</name>
</gene>
<dbReference type="SUPFAM" id="SSF53822">
    <property type="entry name" value="Periplasmic binding protein-like I"/>
    <property type="match status" value="1"/>
</dbReference>
<keyword evidence="4" id="KW-0804">Transcription</keyword>
<dbReference type="InterPro" id="IPR000843">
    <property type="entry name" value="HTH_LacI"/>
</dbReference>
<feature type="domain" description="HTH lacI-type" evidence="6">
    <location>
        <begin position="2"/>
        <end position="56"/>
    </location>
</feature>
<evidence type="ECO:0000256" key="5">
    <source>
        <dbReference type="SAM" id="MobiDB-lite"/>
    </source>
</evidence>
<feature type="region of interest" description="Disordered" evidence="5">
    <location>
        <begin position="324"/>
        <end position="345"/>
    </location>
</feature>
<dbReference type="PRINTS" id="PR00036">
    <property type="entry name" value="HTHLACI"/>
</dbReference>
<accession>A0ABX1S6K3</accession>
<evidence type="ECO:0000313" key="8">
    <source>
        <dbReference type="Proteomes" id="UP000820669"/>
    </source>
</evidence>
<dbReference type="InterPro" id="IPR010982">
    <property type="entry name" value="Lambda_DNA-bd_dom_sf"/>
</dbReference>
<keyword evidence="2" id="KW-0805">Transcription regulation</keyword>
<dbReference type="InterPro" id="IPR028082">
    <property type="entry name" value="Peripla_BP_I"/>
</dbReference>
<keyword evidence="1" id="KW-0678">Repressor</keyword>
<dbReference type="PANTHER" id="PTHR30146">
    <property type="entry name" value="LACI-RELATED TRANSCRIPTIONAL REPRESSOR"/>
    <property type="match status" value="1"/>
</dbReference>
<dbReference type="PROSITE" id="PS50932">
    <property type="entry name" value="HTH_LACI_2"/>
    <property type="match status" value="1"/>
</dbReference>
<evidence type="ECO:0000259" key="6">
    <source>
        <dbReference type="PROSITE" id="PS50932"/>
    </source>
</evidence>
<organism evidence="7 8">
    <name type="scientific">Pseudonocardia acidicola</name>
    <dbReference type="NCBI Taxonomy" id="2724939"/>
    <lineage>
        <taxon>Bacteria</taxon>
        <taxon>Bacillati</taxon>
        <taxon>Actinomycetota</taxon>
        <taxon>Actinomycetes</taxon>
        <taxon>Pseudonocardiales</taxon>
        <taxon>Pseudonocardiaceae</taxon>
        <taxon>Pseudonocardia</taxon>
    </lineage>
</organism>
<name>A0ABX1S6K3_9PSEU</name>
<dbReference type="PANTHER" id="PTHR30146:SF148">
    <property type="entry name" value="HTH-TYPE TRANSCRIPTIONAL REPRESSOR PURR-RELATED"/>
    <property type="match status" value="1"/>
</dbReference>
<evidence type="ECO:0000313" key="7">
    <source>
        <dbReference type="EMBL" id="NMH96108.1"/>
    </source>
</evidence>
<protein>
    <submittedName>
        <fullName evidence="7">LacI family transcriptional regulator</fullName>
    </submittedName>
</protein>
<dbReference type="SMART" id="SM00354">
    <property type="entry name" value="HTH_LACI"/>
    <property type="match status" value="1"/>
</dbReference>
<reference evidence="7 8" key="1">
    <citation type="submission" date="2020-04" db="EMBL/GenBank/DDBJ databases">
        <authorList>
            <person name="Klaysubun C."/>
            <person name="Duangmal K."/>
            <person name="Lipun K."/>
        </authorList>
    </citation>
    <scope>NUCLEOTIDE SEQUENCE [LARGE SCALE GENOMIC DNA]</scope>
    <source>
        <strain evidence="7 8">K10HN5</strain>
    </source>
</reference>
<proteinExistence type="predicted"/>
<dbReference type="Pfam" id="PF13377">
    <property type="entry name" value="Peripla_BP_3"/>
    <property type="match status" value="1"/>
</dbReference>
<evidence type="ECO:0000256" key="1">
    <source>
        <dbReference type="ARBA" id="ARBA00022491"/>
    </source>
</evidence>
<evidence type="ECO:0000256" key="4">
    <source>
        <dbReference type="ARBA" id="ARBA00023163"/>
    </source>
</evidence>
<dbReference type="CDD" id="cd01392">
    <property type="entry name" value="HTH_LacI"/>
    <property type="match status" value="1"/>
</dbReference>
<sequence>MATMADVARIAGVSIATVSHVLNGTRAVREQTRDQVLAAVRATDYSPNTVARSLATARTTTIGLALSAISNPYFGELLYAIESEAAQAGYTLLLADPHEDPGYEDTVVQRLYRRRVDGVLLAPSADPGSALAFLDARSVPTVLIDRIIDGGFDQIGTENVGPVAGLVDHLAELGHRRIALVAGHAGLATTIERIEGYRLGLTRRGLAYDPWLVVDGNSEAEPARRAVHALLGADPRPTAIITANNSMTIGAMQALQEAGLQVPADIALVAFDDFPWAKLFRPRLTVVAQPFADLGRQAVRLLLRRMADPAAPPHTVRLRPRFMHRESCGCPPGDGAGDRSPAPTP</sequence>
<dbReference type="Gene3D" id="1.10.260.40">
    <property type="entry name" value="lambda repressor-like DNA-binding domains"/>
    <property type="match status" value="1"/>
</dbReference>
<comment type="caution">
    <text evidence="7">The sequence shown here is derived from an EMBL/GenBank/DDBJ whole genome shotgun (WGS) entry which is preliminary data.</text>
</comment>
<dbReference type="EMBL" id="JAAXLA010000002">
    <property type="protein sequence ID" value="NMH96108.1"/>
    <property type="molecule type" value="Genomic_DNA"/>
</dbReference>
<dbReference type="SUPFAM" id="SSF47413">
    <property type="entry name" value="lambda repressor-like DNA-binding domains"/>
    <property type="match status" value="1"/>
</dbReference>
<dbReference type="Gene3D" id="3.40.50.2300">
    <property type="match status" value="2"/>
</dbReference>
<dbReference type="Pfam" id="PF00356">
    <property type="entry name" value="LacI"/>
    <property type="match status" value="1"/>
</dbReference>